<dbReference type="Proteomes" id="UP000502823">
    <property type="component" value="Unassembled WGS sequence"/>
</dbReference>
<proteinExistence type="predicted"/>
<gene>
    <name evidence="1" type="ORF">Cfor_01288</name>
</gene>
<keyword evidence="2" id="KW-1185">Reference proteome</keyword>
<evidence type="ECO:0000313" key="2">
    <source>
        <dbReference type="Proteomes" id="UP000502823"/>
    </source>
</evidence>
<accession>A0A6L2PIK8</accession>
<evidence type="ECO:0000313" key="1">
    <source>
        <dbReference type="EMBL" id="GFG32234.1"/>
    </source>
</evidence>
<dbReference type="InParanoid" id="A0A6L2PIK8"/>
<dbReference type="AlphaFoldDB" id="A0A6L2PIK8"/>
<reference evidence="2" key="1">
    <citation type="submission" date="2020-01" db="EMBL/GenBank/DDBJ databases">
        <title>Draft genome sequence of the Termite Coptotermes fromosanus.</title>
        <authorList>
            <person name="Itakura S."/>
            <person name="Yosikawa Y."/>
            <person name="Umezawa K."/>
        </authorList>
    </citation>
    <scope>NUCLEOTIDE SEQUENCE [LARGE SCALE GENOMIC DNA]</scope>
</reference>
<comment type="caution">
    <text evidence="1">The sequence shown here is derived from an EMBL/GenBank/DDBJ whole genome shotgun (WGS) entry which is preliminary data.</text>
</comment>
<name>A0A6L2PIK8_COPFO</name>
<organism evidence="1 2">
    <name type="scientific">Coptotermes formosanus</name>
    <name type="common">Formosan subterranean termite</name>
    <dbReference type="NCBI Taxonomy" id="36987"/>
    <lineage>
        <taxon>Eukaryota</taxon>
        <taxon>Metazoa</taxon>
        <taxon>Ecdysozoa</taxon>
        <taxon>Arthropoda</taxon>
        <taxon>Hexapoda</taxon>
        <taxon>Insecta</taxon>
        <taxon>Pterygota</taxon>
        <taxon>Neoptera</taxon>
        <taxon>Polyneoptera</taxon>
        <taxon>Dictyoptera</taxon>
        <taxon>Blattodea</taxon>
        <taxon>Blattoidea</taxon>
        <taxon>Termitoidae</taxon>
        <taxon>Rhinotermitidae</taxon>
        <taxon>Coptotermes</taxon>
    </lineage>
</organism>
<dbReference type="EMBL" id="BLKM01004705">
    <property type="protein sequence ID" value="GFG32234.1"/>
    <property type="molecule type" value="Genomic_DNA"/>
</dbReference>
<sequence length="220" mass="25368">MIQLPPEAKLLAPIKPENMHIFYETMQLLAVATKESRGRTREWVAISADYRNYMELGFDYVTYCRTGYITFCDFREAILDRSFESCVGGLFFGKPEVAVRCCERLIIGRNFEPRMVRVRANPPVWLYSVNGIVNFETRCAIGSRGLRVQITKTGLLRQPNGCDLVNEYMMLKASRTYGSHYQIEYAQIMIRKMEGPFTAHELKLLQEDPKGTKATLDRLD</sequence>
<protein>
    <submittedName>
        <fullName evidence="1">Uncharacterized protein</fullName>
    </submittedName>
</protein>